<evidence type="ECO:0000256" key="5">
    <source>
        <dbReference type="SAM" id="MobiDB-lite"/>
    </source>
</evidence>
<dbReference type="Gene3D" id="3.40.190.10">
    <property type="entry name" value="Periplasmic binding protein-like II"/>
    <property type="match status" value="4"/>
</dbReference>
<evidence type="ECO:0000256" key="3">
    <source>
        <dbReference type="ARBA" id="ARBA00022729"/>
    </source>
</evidence>
<dbReference type="CDD" id="cd13403">
    <property type="entry name" value="MLTF-like"/>
    <property type="match status" value="1"/>
</dbReference>
<proteinExistence type="inferred from homology"/>
<feature type="domain" description="Solute-binding protein family 3/N-terminal" evidence="6">
    <location>
        <begin position="123"/>
        <end position="341"/>
    </location>
</feature>
<name>A0AAU0MUQ7_9GAMM</name>
<dbReference type="KEGG" id="mpaf:R5R33_10445"/>
<reference evidence="7 8" key="1">
    <citation type="submission" date="2023-10" db="EMBL/GenBank/DDBJ databases">
        <title>Description of Microbulbifer bruguierae sp. nov., isolated from the sediments of mangrove plant Bruguiera sexangula and comparative genomic analyses of the genus Microbulbifer.</title>
        <authorList>
            <person name="Long M."/>
        </authorList>
    </citation>
    <scope>NUCLEOTIDE SEQUENCE [LARGE SCALE GENOMIC DNA]</scope>
    <source>
        <strain evidence="7 8">SPO729</strain>
    </source>
</reference>
<feature type="compositionally biased region" description="Polar residues" evidence="5">
    <location>
        <begin position="47"/>
        <end position="75"/>
    </location>
</feature>
<keyword evidence="8" id="KW-1185">Reference proteome</keyword>
<dbReference type="RefSeq" id="WP_318952641.1">
    <property type="nucleotide sequence ID" value="NZ_CP137555.1"/>
</dbReference>
<evidence type="ECO:0000256" key="1">
    <source>
        <dbReference type="ARBA" id="ARBA00004339"/>
    </source>
</evidence>
<organism evidence="7 8">
    <name type="scientific">Microbulbifer pacificus</name>
    <dbReference type="NCBI Taxonomy" id="407164"/>
    <lineage>
        <taxon>Bacteria</taxon>
        <taxon>Pseudomonadati</taxon>
        <taxon>Pseudomonadota</taxon>
        <taxon>Gammaproteobacteria</taxon>
        <taxon>Cellvibrionales</taxon>
        <taxon>Microbulbiferaceae</taxon>
        <taxon>Microbulbifer</taxon>
    </lineage>
</organism>
<accession>A0AAU0MUQ7</accession>
<evidence type="ECO:0000259" key="6">
    <source>
        <dbReference type="SMART" id="SM00062"/>
    </source>
</evidence>
<dbReference type="PANTHER" id="PTHR35936">
    <property type="entry name" value="MEMBRANE-BOUND LYTIC MUREIN TRANSGLYCOSYLASE F"/>
    <property type="match status" value="1"/>
</dbReference>
<dbReference type="EMBL" id="CP137555">
    <property type="protein sequence ID" value="WOX04163.1"/>
    <property type="molecule type" value="Genomic_DNA"/>
</dbReference>
<dbReference type="Pfam" id="PF00497">
    <property type="entry name" value="SBP_bac_3"/>
    <property type="match status" value="2"/>
</dbReference>
<dbReference type="PANTHER" id="PTHR35936:SF32">
    <property type="entry name" value="MEMBRANE-BOUND LYTIC MUREIN TRANSGLYCOSYLASE F"/>
    <property type="match status" value="1"/>
</dbReference>
<dbReference type="InterPro" id="IPR001638">
    <property type="entry name" value="Solute-binding_3/MltF_N"/>
</dbReference>
<dbReference type="SUPFAM" id="SSF53955">
    <property type="entry name" value="Lysozyme-like"/>
    <property type="match status" value="1"/>
</dbReference>
<dbReference type="PROSITE" id="PS51257">
    <property type="entry name" value="PROKAR_LIPOPROTEIN"/>
    <property type="match status" value="1"/>
</dbReference>
<dbReference type="InterPro" id="IPR008258">
    <property type="entry name" value="Transglycosylase_SLT_dom_1"/>
</dbReference>
<dbReference type="Pfam" id="PF01464">
    <property type="entry name" value="SLT"/>
    <property type="match status" value="1"/>
</dbReference>
<keyword evidence="4" id="KW-0998">Cell outer membrane</keyword>
<keyword evidence="3" id="KW-0732">Signal</keyword>
<dbReference type="CDD" id="cd01009">
    <property type="entry name" value="PBP2_YfhD_N"/>
    <property type="match status" value="2"/>
</dbReference>
<comment type="subcellular location">
    <subcellularLocation>
        <location evidence="1">Cell outer membrane</location>
        <topology evidence="1">Peripheral membrane protein</topology>
    </subcellularLocation>
</comment>
<dbReference type="AlphaFoldDB" id="A0AAU0MUQ7"/>
<evidence type="ECO:0000256" key="2">
    <source>
        <dbReference type="ARBA" id="ARBA00010333"/>
    </source>
</evidence>
<sequence length="813" mass="92576">MPPGLRLFTCLTLLCVQLLAGGCEREAGKPSSPNQHIEQLSQRDDTGASQQAETTGSATDNASANDESDDQQPQQKYAGRPAASDELRPEADWAPDTTGEYPIGAYNNYIEKGDLDAIRKRGKLRILADIANTDSLHRAATQQDIEIELAKQKAEILGLEPVVLYAENFDQLIPLLIEGKGDIIANNLVPTPERAALIDFSNPMGKTHDTLISQKDTPEVEVGDALKGKTLTVTKGTVFETRGREFAKQHPGIDLKVVEKNYVELALDVSLGHIDFTIIDEQIFALVSQFRDNLKKNVVFEREDPLAIGLRKNSPQLQQALNDAIRKIKLTNPYMRHLGDLDKIKERGVLRAVTRNHPGTYFMWKGRIMGYEYELMKKFAKSLDVRLEIIVAPTHKEIFSMVRDGKADIAASLITATKARDLAGMDFGPAYMKETVALVGRPGDKIEKLEDLNGRTIHLLRSSSQFELLMELLDSHPELRELKIDIQLVPEELTIPQILDRVADGEYDLTIADDVTVRLEHHWRDDIVNLFDLHVEDNIYAWMVRESNPQLLQAVNQFFSDPEITKLRDTLFHKYFDEPKRTRKEIKALSQKGEISPYDNLVKKYAKQYDFDWRLIVAQMFQESTFNAKAKSWVGARGLMQVMPDTGKQIGEKNLFDPETSVRAGMKYLEWLHRKFEDKDISPENMMWFTLASYNAGLGHVYDAKDLAEEKGWDRKVWFGNVENAMLLLSEKKHYSKARYGYARGREPYDYVRKIVQRYRTYAGLLEAYQRQQNVSALDCMMEPVWPEWLRSYFEGCDTSSFSTLSHHPGGSY</sequence>
<dbReference type="SUPFAM" id="SSF53850">
    <property type="entry name" value="Periplasmic binding protein-like II"/>
    <property type="match status" value="2"/>
</dbReference>
<dbReference type="SMART" id="SM00062">
    <property type="entry name" value="PBPb"/>
    <property type="match status" value="2"/>
</dbReference>
<evidence type="ECO:0000256" key="4">
    <source>
        <dbReference type="ARBA" id="ARBA00023237"/>
    </source>
</evidence>
<feature type="compositionally biased region" description="Polar residues" evidence="5">
    <location>
        <begin position="31"/>
        <end position="40"/>
    </location>
</feature>
<feature type="region of interest" description="Disordered" evidence="5">
    <location>
        <begin position="25"/>
        <end position="99"/>
    </location>
</feature>
<keyword evidence="4" id="KW-0472">Membrane</keyword>
<dbReference type="Proteomes" id="UP001302477">
    <property type="component" value="Chromosome"/>
</dbReference>
<protein>
    <submittedName>
        <fullName evidence="7">Transporter substrate-binding domain-containing protein</fullName>
    </submittedName>
</protein>
<dbReference type="Gene3D" id="1.10.530.10">
    <property type="match status" value="1"/>
</dbReference>
<gene>
    <name evidence="7" type="ORF">R5R33_10445</name>
</gene>
<dbReference type="InterPro" id="IPR023346">
    <property type="entry name" value="Lysozyme-like_dom_sf"/>
</dbReference>
<comment type="similarity">
    <text evidence="2">Belongs to the bacterial solute-binding protein 3 family.</text>
</comment>
<evidence type="ECO:0000313" key="7">
    <source>
        <dbReference type="EMBL" id="WOX04163.1"/>
    </source>
</evidence>
<feature type="domain" description="Solute-binding protein family 3/N-terminal" evidence="6">
    <location>
        <begin position="349"/>
        <end position="579"/>
    </location>
</feature>
<evidence type="ECO:0000313" key="8">
    <source>
        <dbReference type="Proteomes" id="UP001302477"/>
    </source>
</evidence>
<dbReference type="GO" id="GO:0009279">
    <property type="term" value="C:cell outer membrane"/>
    <property type="evidence" value="ECO:0007669"/>
    <property type="project" value="UniProtKB-SubCell"/>
</dbReference>